<evidence type="ECO:0000256" key="2">
    <source>
        <dbReference type="ARBA" id="ARBA00009370"/>
    </source>
</evidence>
<comment type="caution">
    <text evidence="9">Lacks conserved residue(s) required for the propagation of feature annotation.</text>
</comment>
<evidence type="ECO:0000256" key="5">
    <source>
        <dbReference type="ARBA" id="ARBA00022670"/>
    </source>
</evidence>
<evidence type="ECO:0000256" key="4">
    <source>
        <dbReference type="ARBA" id="ARBA00019232"/>
    </source>
</evidence>
<dbReference type="PRINTS" id="PR00727">
    <property type="entry name" value="LEADERPTASE"/>
</dbReference>
<evidence type="ECO:0000256" key="7">
    <source>
        <dbReference type="PIRSR" id="PIRSR600223-1"/>
    </source>
</evidence>
<dbReference type="PANTHER" id="PTHR43390:SF1">
    <property type="entry name" value="CHLOROPLAST PROCESSING PEPTIDASE"/>
    <property type="match status" value="1"/>
</dbReference>
<dbReference type="GO" id="GO:0016020">
    <property type="term" value="C:membrane"/>
    <property type="evidence" value="ECO:0007669"/>
    <property type="project" value="UniProtKB-SubCell"/>
</dbReference>
<accession>A0A1G6L1C3</accession>
<evidence type="ECO:0000256" key="8">
    <source>
        <dbReference type="RuleBase" id="RU003993"/>
    </source>
</evidence>
<evidence type="ECO:0000256" key="9">
    <source>
        <dbReference type="RuleBase" id="RU362042"/>
    </source>
</evidence>
<evidence type="ECO:0000256" key="1">
    <source>
        <dbReference type="ARBA" id="ARBA00000677"/>
    </source>
</evidence>
<dbReference type="InterPro" id="IPR000223">
    <property type="entry name" value="Pept_S26A_signal_pept_1"/>
</dbReference>
<dbReference type="CDD" id="cd06530">
    <property type="entry name" value="S26_SPase_I"/>
    <property type="match status" value="1"/>
</dbReference>
<evidence type="ECO:0000256" key="3">
    <source>
        <dbReference type="ARBA" id="ARBA00013208"/>
    </source>
</evidence>
<dbReference type="Pfam" id="PF10502">
    <property type="entry name" value="Peptidase_S26"/>
    <property type="match status" value="1"/>
</dbReference>
<feature type="active site" evidence="7">
    <location>
        <position position="194"/>
    </location>
</feature>
<dbReference type="GO" id="GO:0004252">
    <property type="term" value="F:serine-type endopeptidase activity"/>
    <property type="evidence" value="ECO:0007669"/>
    <property type="project" value="InterPro"/>
</dbReference>
<reference evidence="12" key="1">
    <citation type="submission" date="2016-09" db="EMBL/GenBank/DDBJ databases">
        <authorList>
            <person name="Varghese N."/>
            <person name="Submissions S."/>
        </authorList>
    </citation>
    <scope>NUCLEOTIDE SEQUENCE [LARGE SCALE GENOMIC DNA]</scope>
    <source>
        <strain evidence="12">ANC 3699</strain>
    </source>
</reference>
<dbReference type="SUPFAM" id="SSF51306">
    <property type="entry name" value="LexA/Signal peptidase"/>
    <property type="match status" value="1"/>
</dbReference>
<dbReference type="Gene3D" id="2.10.109.10">
    <property type="entry name" value="Umud Fragment, subunit A"/>
    <property type="match status" value="1"/>
</dbReference>
<comment type="similarity">
    <text evidence="2 9">Belongs to the peptidase S26 family.</text>
</comment>
<dbReference type="GO" id="GO:0009003">
    <property type="term" value="F:signal peptidase activity"/>
    <property type="evidence" value="ECO:0007669"/>
    <property type="project" value="UniProtKB-EC"/>
</dbReference>
<comment type="subcellular location">
    <subcellularLocation>
        <location evidence="9">Membrane</location>
        <topology evidence="9">Multi-pass membrane protein</topology>
    </subcellularLocation>
</comment>
<dbReference type="InterPro" id="IPR036286">
    <property type="entry name" value="LexA/Signal_pep-like_sf"/>
</dbReference>
<dbReference type="InterPro" id="IPR019757">
    <property type="entry name" value="Pept_S26A_signal_pept_1_Lys-AS"/>
</dbReference>
<gene>
    <name evidence="11" type="ORF">SAMN05421749_104271</name>
</gene>
<sequence length="351" mass="39973">MDFDFNWILVPATLIFFGIWLLDKLVFKQYRQLKDKKQLAVQADQTIQAEQQHFEQIKAKYPQLTLTDTVSNPDEPAEVTQARDRLSQAKGDAVRAHATYDAHKINPLVNWAYDFWPVLAVVLVVRSFLFEPFNIPSESMNPTLETGDFILVNKFAFGVRLPLLNTKILDTGEPEHGDVAVFRYPVDPSISYIKRIIGLPGDTIAFQNGELFINGEKQIWQAGNAVNLPVNYLDESGQQQKMIVDAQQWVVNIASHRFITQYIKPEQSDALAQQFIAEYQQKAPLSLQQNWQVTVPEGQYFAMGDNRDQSADSRYWGFVPEANLTGKATYVWMHKAPGLHLPSFKRNGSIP</sequence>
<dbReference type="InterPro" id="IPR019756">
    <property type="entry name" value="Pept_S26A_signal_pept_1_Ser-AS"/>
</dbReference>
<keyword evidence="8" id="KW-0812">Transmembrane</keyword>
<dbReference type="PROSITE" id="PS00501">
    <property type="entry name" value="SPASE_I_1"/>
    <property type="match status" value="1"/>
</dbReference>
<feature type="active site" evidence="7">
    <location>
        <position position="139"/>
    </location>
</feature>
<keyword evidence="12" id="KW-1185">Reference proteome</keyword>
<evidence type="ECO:0000313" key="11">
    <source>
        <dbReference type="EMBL" id="SDC37162.1"/>
    </source>
</evidence>
<keyword evidence="5 8" id="KW-0645">Protease</keyword>
<dbReference type="NCBIfam" id="TIGR02227">
    <property type="entry name" value="sigpep_I_bact"/>
    <property type="match status" value="1"/>
</dbReference>
<dbReference type="EMBL" id="FMYK01000004">
    <property type="protein sequence ID" value="SDC37162.1"/>
    <property type="molecule type" value="Genomic_DNA"/>
</dbReference>
<comment type="catalytic activity">
    <reaction evidence="1 8">
        <text>Cleavage of hydrophobic, N-terminal signal or leader sequences from secreted and periplasmic proteins.</text>
        <dbReference type="EC" id="3.4.21.89"/>
    </reaction>
</comment>
<name>A0A1G6L1C3_9GAMM</name>
<evidence type="ECO:0000313" key="12">
    <source>
        <dbReference type="Proteomes" id="UP000242317"/>
    </source>
</evidence>
<keyword evidence="8" id="KW-0472">Membrane</keyword>
<protein>
    <recommendedName>
        <fullName evidence="4 8">Signal peptidase I</fullName>
        <ecNumber evidence="3 8">3.4.21.89</ecNumber>
    </recommendedName>
</protein>
<feature type="transmembrane region" description="Helical" evidence="8">
    <location>
        <begin position="6"/>
        <end position="27"/>
    </location>
</feature>
<dbReference type="PROSITE" id="PS00760">
    <property type="entry name" value="SPASE_I_2"/>
    <property type="match status" value="1"/>
</dbReference>
<keyword evidence="8" id="KW-1133">Transmembrane helix</keyword>
<dbReference type="GO" id="GO:0006465">
    <property type="term" value="P:signal peptide processing"/>
    <property type="evidence" value="ECO:0007669"/>
    <property type="project" value="InterPro"/>
</dbReference>
<organism evidence="11 12">
    <name type="scientific">Acinetobacter marinus</name>
    <dbReference type="NCBI Taxonomy" id="281375"/>
    <lineage>
        <taxon>Bacteria</taxon>
        <taxon>Pseudomonadati</taxon>
        <taxon>Pseudomonadota</taxon>
        <taxon>Gammaproteobacteria</taxon>
        <taxon>Moraxellales</taxon>
        <taxon>Moraxellaceae</taxon>
        <taxon>Acinetobacter</taxon>
    </lineage>
</organism>
<evidence type="ECO:0000256" key="6">
    <source>
        <dbReference type="ARBA" id="ARBA00022801"/>
    </source>
</evidence>
<proteinExistence type="inferred from homology"/>
<feature type="domain" description="Peptidase S26" evidence="10">
    <location>
        <begin position="109"/>
        <end position="332"/>
    </location>
</feature>
<dbReference type="EC" id="3.4.21.89" evidence="3 8"/>
<evidence type="ECO:0000259" key="10">
    <source>
        <dbReference type="Pfam" id="PF10502"/>
    </source>
</evidence>
<dbReference type="PANTHER" id="PTHR43390">
    <property type="entry name" value="SIGNAL PEPTIDASE I"/>
    <property type="match status" value="1"/>
</dbReference>
<keyword evidence="6 8" id="KW-0378">Hydrolase</keyword>
<dbReference type="InterPro" id="IPR019533">
    <property type="entry name" value="Peptidase_S26"/>
</dbReference>
<dbReference type="Proteomes" id="UP000242317">
    <property type="component" value="Unassembled WGS sequence"/>
</dbReference>
<dbReference type="AlphaFoldDB" id="A0A1G6L1C3"/>